<organism evidence="2 3">
    <name type="scientific">Aspergillus tamarii</name>
    <dbReference type="NCBI Taxonomy" id="41984"/>
    <lineage>
        <taxon>Eukaryota</taxon>
        <taxon>Fungi</taxon>
        <taxon>Dikarya</taxon>
        <taxon>Ascomycota</taxon>
        <taxon>Pezizomycotina</taxon>
        <taxon>Eurotiomycetes</taxon>
        <taxon>Eurotiomycetidae</taxon>
        <taxon>Eurotiales</taxon>
        <taxon>Aspergillaceae</taxon>
        <taxon>Aspergillus</taxon>
        <taxon>Aspergillus subgen. Circumdati</taxon>
    </lineage>
</organism>
<feature type="region of interest" description="Disordered" evidence="1">
    <location>
        <begin position="26"/>
        <end position="48"/>
    </location>
</feature>
<accession>A0A5N6U9X6</accession>
<proteinExistence type="predicted"/>
<name>A0A5N6U9X6_ASPTM</name>
<protein>
    <submittedName>
        <fullName evidence="2">Uncharacterized protein</fullName>
    </submittedName>
</protein>
<gene>
    <name evidence="2" type="ORF">BDV40DRAFT_307081</name>
</gene>
<evidence type="ECO:0000256" key="1">
    <source>
        <dbReference type="SAM" id="MobiDB-lite"/>
    </source>
</evidence>
<dbReference type="EMBL" id="ML738932">
    <property type="protein sequence ID" value="KAE8155388.1"/>
    <property type="molecule type" value="Genomic_DNA"/>
</dbReference>
<reference evidence="2 3" key="1">
    <citation type="submission" date="2019-04" db="EMBL/GenBank/DDBJ databases">
        <title>Friends and foes A comparative genomics study of 23 Aspergillus species from section Flavi.</title>
        <authorList>
            <consortium name="DOE Joint Genome Institute"/>
            <person name="Kjaerbolling I."/>
            <person name="Vesth T."/>
            <person name="Frisvad J.C."/>
            <person name="Nybo J.L."/>
            <person name="Theobald S."/>
            <person name="Kildgaard S."/>
            <person name="Isbrandt T."/>
            <person name="Kuo A."/>
            <person name="Sato A."/>
            <person name="Lyhne E.K."/>
            <person name="Kogle M.E."/>
            <person name="Wiebenga A."/>
            <person name="Kun R.S."/>
            <person name="Lubbers R.J."/>
            <person name="Makela M.R."/>
            <person name="Barry K."/>
            <person name="Chovatia M."/>
            <person name="Clum A."/>
            <person name="Daum C."/>
            <person name="Haridas S."/>
            <person name="He G."/>
            <person name="LaButti K."/>
            <person name="Lipzen A."/>
            <person name="Mondo S."/>
            <person name="Riley R."/>
            <person name="Salamov A."/>
            <person name="Simmons B.A."/>
            <person name="Magnuson J.K."/>
            <person name="Henrissat B."/>
            <person name="Mortensen U.H."/>
            <person name="Larsen T.O."/>
            <person name="Devries R.P."/>
            <person name="Grigoriev I.V."/>
            <person name="Machida M."/>
            <person name="Baker S.E."/>
            <person name="Andersen M.R."/>
        </authorList>
    </citation>
    <scope>NUCLEOTIDE SEQUENCE [LARGE SCALE GENOMIC DNA]</scope>
    <source>
        <strain evidence="2 3">CBS 117626</strain>
    </source>
</reference>
<dbReference type="Proteomes" id="UP000326950">
    <property type="component" value="Unassembled WGS sequence"/>
</dbReference>
<evidence type="ECO:0000313" key="3">
    <source>
        <dbReference type="Proteomes" id="UP000326950"/>
    </source>
</evidence>
<evidence type="ECO:0000313" key="2">
    <source>
        <dbReference type="EMBL" id="KAE8155388.1"/>
    </source>
</evidence>
<keyword evidence="3" id="KW-1185">Reference proteome</keyword>
<sequence>MSYITPYTPPDARPLRGGVSSKMLSLASNGLDTGQPSSAGQKAALVERNGDVNIRESLGVRPGRNRLRE</sequence>
<dbReference type="AlphaFoldDB" id="A0A5N6U9X6"/>
<feature type="compositionally biased region" description="Polar residues" evidence="1">
    <location>
        <begin position="26"/>
        <end position="40"/>
    </location>
</feature>